<reference evidence="3" key="1">
    <citation type="submission" date="2016-10" db="EMBL/GenBank/DDBJ databases">
        <authorList>
            <person name="Varghese N."/>
            <person name="Submissions S."/>
        </authorList>
    </citation>
    <scope>NUCLEOTIDE SEQUENCE [LARGE SCALE GENOMIC DNA]</scope>
    <source>
        <strain evidence="3">DSM 44232</strain>
    </source>
</reference>
<evidence type="ECO:0000313" key="3">
    <source>
        <dbReference type="Proteomes" id="UP000198583"/>
    </source>
</evidence>
<keyword evidence="3" id="KW-1185">Reference proteome</keyword>
<evidence type="ECO:0000256" key="1">
    <source>
        <dbReference type="SAM" id="MobiDB-lite"/>
    </source>
</evidence>
<dbReference type="EMBL" id="FOYL01000024">
    <property type="protein sequence ID" value="SFR29917.1"/>
    <property type="molecule type" value="Genomic_DNA"/>
</dbReference>
<sequence length="232" mass="24697">MAKDKPPGTVIGEPPDGAQHPMGHGEQDFKGATKQEDGSWVGKYENGDTVIWSGDSSPPKPDPDWKPDTSNTQLGDPWDIHKGNHPPLPPAPKVPGGTETPGKGVKVINVDAIKLYANNIRSLKRVITQAIKELDDLATRGFGAGNFGAANNFKSKVFGGASGKNTATLLESTRQVFVEAETIIDEVSARCFEIAQKYKTADELTELDVKEFSSMVGSVKAKVSNLPLGAAS</sequence>
<dbReference type="RefSeq" id="WP_093606293.1">
    <property type="nucleotide sequence ID" value="NZ_FOYL01000024.1"/>
</dbReference>
<dbReference type="STRING" id="84724.SAMN04488564_12410"/>
<feature type="compositionally biased region" description="Basic and acidic residues" evidence="1">
    <location>
        <begin position="23"/>
        <end position="37"/>
    </location>
</feature>
<dbReference type="OrthoDB" id="3678331at2"/>
<dbReference type="AlphaFoldDB" id="A0A1I6FJD4"/>
<dbReference type="Proteomes" id="UP000198583">
    <property type="component" value="Unassembled WGS sequence"/>
</dbReference>
<gene>
    <name evidence="2" type="ORF">SAMN04488564_12410</name>
</gene>
<proteinExistence type="predicted"/>
<organism evidence="2 3">
    <name type="scientific">Lentzea waywayandensis</name>
    <dbReference type="NCBI Taxonomy" id="84724"/>
    <lineage>
        <taxon>Bacteria</taxon>
        <taxon>Bacillati</taxon>
        <taxon>Actinomycetota</taxon>
        <taxon>Actinomycetes</taxon>
        <taxon>Pseudonocardiales</taxon>
        <taxon>Pseudonocardiaceae</taxon>
        <taxon>Lentzea</taxon>
    </lineage>
</organism>
<accession>A0A1I6FJD4</accession>
<feature type="region of interest" description="Disordered" evidence="1">
    <location>
        <begin position="1"/>
        <end position="102"/>
    </location>
</feature>
<name>A0A1I6FJD4_9PSEU</name>
<evidence type="ECO:0000313" key="2">
    <source>
        <dbReference type="EMBL" id="SFR29917.1"/>
    </source>
</evidence>
<protein>
    <submittedName>
        <fullName evidence="2">Uncharacterized protein</fullName>
    </submittedName>
</protein>